<dbReference type="Pfam" id="PF01391">
    <property type="entry name" value="Collagen"/>
    <property type="match status" value="1"/>
</dbReference>
<evidence type="ECO:0000313" key="3">
    <source>
        <dbReference type="Proteomes" id="UP000190042"/>
    </source>
</evidence>
<keyword evidence="3" id="KW-1185">Reference proteome</keyword>
<organism evidence="2 3">
    <name type="scientific">Sporosarcina newyorkensis</name>
    <dbReference type="NCBI Taxonomy" id="759851"/>
    <lineage>
        <taxon>Bacteria</taxon>
        <taxon>Bacillati</taxon>
        <taxon>Bacillota</taxon>
        <taxon>Bacilli</taxon>
        <taxon>Bacillales</taxon>
        <taxon>Caryophanaceae</taxon>
        <taxon>Sporosarcina</taxon>
    </lineage>
</organism>
<dbReference type="Gene3D" id="2.60.120.40">
    <property type="match status" value="1"/>
</dbReference>
<feature type="compositionally biased region" description="Low complexity" evidence="1">
    <location>
        <begin position="1"/>
        <end position="66"/>
    </location>
</feature>
<reference evidence="3" key="1">
    <citation type="submission" date="2017-02" db="EMBL/GenBank/DDBJ databases">
        <authorList>
            <person name="Varghese N."/>
            <person name="Submissions S."/>
        </authorList>
    </citation>
    <scope>NUCLEOTIDE SEQUENCE [LARGE SCALE GENOMIC DNA]</scope>
    <source>
        <strain evidence="3">DSM 23966</strain>
    </source>
</reference>
<feature type="non-terminal residue" evidence="2">
    <location>
        <position position="1"/>
    </location>
</feature>
<accession>A0A1T4YVZ0</accession>
<feature type="region of interest" description="Disordered" evidence="1">
    <location>
        <begin position="1"/>
        <end position="77"/>
    </location>
</feature>
<proteinExistence type="predicted"/>
<dbReference type="InterPro" id="IPR008983">
    <property type="entry name" value="Tumour_necrosis_fac-like_dom"/>
</dbReference>
<keyword evidence="2" id="KW-0176">Collagen</keyword>
<name>A0A1T4YVZ0_9BACL</name>
<protein>
    <submittedName>
        <fullName evidence="2">Collagen triple helix repeat-containing protein</fullName>
    </submittedName>
</protein>
<gene>
    <name evidence="2" type="ORF">SAMN04244570_0023</name>
</gene>
<dbReference type="Proteomes" id="UP000190042">
    <property type="component" value="Unassembled WGS sequence"/>
</dbReference>
<sequence length="224" mass="21560">TGATGPTGPTGPTGATGATGATGPTGPTGAAGATGATGPTGATGATGATGPTGATGATGPTVAGVGFSARRTPTTVTGSQQLGGWVVTDPYYSGDGFDAASGTYTVPSTGRYTINAVLSYTTTAALNVNLGAGIDPAFVIRRSSGITGDLISGLFPVLNVNIALLLTLRAVLGNGTVTITGDVHLNAGDQIAIFYEASGLGISLNIGGGTDTGTVWSVHKLTDE</sequence>
<dbReference type="AlphaFoldDB" id="A0A1T4YVZ0"/>
<dbReference type="EMBL" id="FUYJ01000010">
    <property type="protein sequence ID" value="SKB05886.1"/>
    <property type="molecule type" value="Genomic_DNA"/>
</dbReference>
<evidence type="ECO:0000256" key="1">
    <source>
        <dbReference type="SAM" id="MobiDB-lite"/>
    </source>
</evidence>
<evidence type="ECO:0000313" key="2">
    <source>
        <dbReference type="EMBL" id="SKB05886.1"/>
    </source>
</evidence>
<dbReference type="InterPro" id="IPR008160">
    <property type="entry name" value="Collagen"/>
</dbReference>